<protein>
    <recommendedName>
        <fullName evidence="3">ISXO2-like transposase domain-containing protein</fullName>
    </recommendedName>
</protein>
<dbReference type="PANTHER" id="PTHR47163:SF2">
    <property type="entry name" value="SI:DKEY-17M8.2"/>
    <property type="match status" value="1"/>
</dbReference>
<organism evidence="1 2">
    <name type="scientific">Phytophthora sojae (strain P6497)</name>
    <name type="common">Soybean stem and root rot agent</name>
    <name type="synonym">Phytophthora megasperma f. sp. glycines</name>
    <dbReference type="NCBI Taxonomy" id="1094619"/>
    <lineage>
        <taxon>Eukaryota</taxon>
        <taxon>Sar</taxon>
        <taxon>Stramenopiles</taxon>
        <taxon>Oomycota</taxon>
        <taxon>Peronosporomycetes</taxon>
        <taxon>Peronosporales</taxon>
        <taxon>Peronosporaceae</taxon>
        <taxon>Phytophthora</taxon>
    </lineage>
</organism>
<evidence type="ECO:0000313" key="2">
    <source>
        <dbReference type="Proteomes" id="UP000002640"/>
    </source>
</evidence>
<dbReference type="STRING" id="1094619.G4ZPK8"/>
<dbReference type="OMA" id="YLGECMW"/>
<dbReference type="Proteomes" id="UP000002640">
    <property type="component" value="Unassembled WGS sequence"/>
</dbReference>
<dbReference type="KEGG" id="psoj:PHYSODRAFT_504718"/>
<evidence type="ECO:0008006" key="3">
    <source>
        <dbReference type="Google" id="ProtNLM"/>
    </source>
</evidence>
<gene>
    <name evidence="1" type="ORF">PHYSODRAFT_504718</name>
</gene>
<accession>G4ZPK8</accession>
<name>G4ZPK8_PHYSP</name>
<dbReference type="PANTHER" id="PTHR47163">
    <property type="entry name" value="DDE_TNP_IS1595 DOMAIN-CONTAINING PROTEIN"/>
    <property type="match status" value="1"/>
</dbReference>
<dbReference type="AlphaFoldDB" id="G4ZPK8"/>
<dbReference type="EMBL" id="JH159155">
    <property type="protein sequence ID" value="EGZ16320.1"/>
    <property type="molecule type" value="Genomic_DNA"/>
</dbReference>
<dbReference type="InParanoid" id="G4ZPK8"/>
<dbReference type="RefSeq" id="XP_009530069.1">
    <property type="nucleotide sequence ID" value="XM_009531774.1"/>
</dbReference>
<dbReference type="GeneID" id="20658387"/>
<keyword evidence="2" id="KW-1185">Reference proteome</keyword>
<sequence length="86" mass="10380">MRYQHLWVNHTKHFKDPTTGAHTNRIEGVWEVKIKQRIKAARGMRKRVVASYLDECMWRTWYFAEKPAKSHIFQGLVTGIRKYYEV</sequence>
<dbReference type="InterPro" id="IPR053164">
    <property type="entry name" value="IS1016-like_transposase"/>
</dbReference>
<reference evidence="1 2" key="1">
    <citation type="journal article" date="2006" name="Science">
        <title>Phytophthora genome sequences uncover evolutionary origins and mechanisms of pathogenesis.</title>
        <authorList>
            <person name="Tyler B.M."/>
            <person name="Tripathy S."/>
            <person name="Zhang X."/>
            <person name="Dehal P."/>
            <person name="Jiang R.H."/>
            <person name="Aerts A."/>
            <person name="Arredondo F.D."/>
            <person name="Baxter L."/>
            <person name="Bensasson D."/>
            <person name="Beynon J.L."/>
            <person name="Chapman J."/>
            <person name="Damasceno C.M."/>
            <person name="Dorrance A.E."/>
            <person name="Dou D."/>
            <person name="Dickerman A.W."/>
            <person name="Dubchak I.L."/>
            <person name="Garbelotto M."/>
            <person name="Gijzen M."/>
            <person name="Gordon S.G."/>
            <person name="Govers F."/>
            <person name="Grunwald N.J."/>
            <person name="Huang W."/>
            <person name="Ivors K.L."/>
            <person name="Jones R.W."/>
            <person name="Kamoun S."/>
            <person name="Krampis K."/>
            <person name="Lamour K.H."/>
            <person name="Lee M.K."/>
            <person name="McDonald W.H."/>
            <person name="Medina M."/>
            <person name="Meijer H.J."/>
            <person name="Nordberg E.K."/>
            <person name="Maclean D.J."/>
            <person name="Ospina-Giraldo M.D."/>
            <person name="Morris P.F."/>
            <person name="Phuntumart V."/>
            <person name="Putnam N.H."/>
            <person name="Rash S."/>
            <person name="Rose J.K."/>
            <person name="Sakihama Y."/>
            <person name="Salamov A.A."/>
            <person name="Savidor A."/>
            <person name="Scheuring C.F."/>
            <person name="Smith B.M."/>
            <person name="Sobral B.W."/>
            <person name="Terry A."/>
            <person name="Torto-Alalibo T.A."/>
            <person name="Win J."/>
            <person name="Xu Z."/>
            <person name="Zhang H."/>
            <person name="Grigoriev I.V."/>
            <person name="Rokhsar D.S."/>
            <person name="Boore J.L."/>
        </authorList>
    </citation>
    <scope>NUCLEOTIDE SEQUENCE [LARGE SCALE GENOMIC DNA]</scope>
    <source>
        <strain evidence="1 2">P6497</strain>
    </source>
</reference>
<proteinExistence type="predicted"/>
<evidence type="ECO:0000313" key="1">
    <source>
        <dbReference type="EMBL" id="EGZ16320.1"/>
    </source>
</evidence>